<reference evidence="6 7" key="1">
    <citation type="submission" date="2017-01" db="EMBL/GenBank/DDBJ databases">
        <authorList>
            <person name="Mah S.A."/>
            <person name="Swanson W.J."/>
            <person name="Moy G.W."/>
            <person name="Vacquier V.D."/>
        </authorList>
    </citation>
    <scope>NUCLEOTIDE SEQUENCE [LARGE SCALE GENOMIC DNA]</scope>
    <source>
        <strain evidence="6 7">ASpG1</strain>
    </source>
</reference>
<dbReference type="SUPFAM" id="SSF102705">
    <property type="entry name" value="NIF3 (NGG1p interacting factor 3)-like"/>
    <property type="match status" value="1"/>
</dbReference>
<comment type="subunit">
    <text evidence="2">Homohexamer.</text>
</comment>
<evidence type="ECO:0000313" key="7">
    <source>
        <dbReference type="Proteomes" id="UP000186400"/>
    </source>
</evidence>
<proteinExistence type="inferred from homology"/>
<dbReference type="FunFam" id="3.40.1390.30:FF:000001">
    <property type="entry name" value="GTP cyclohydrolase 1 type 2"/>
    <property type="match status" value="1"/>
</dbReference>
<evidence type="ECO:0000313" key="6">
    <source>
        <dbReference type="EMBL" id="SIQ73805.1"/>
    </source>
</evidence>
<feature type="binding site" evidence="5">
    <location>
        <position position="68"/>
    </location>
    <ligand>
        <name>a divalent metal cation</name>
        <dbReference type="ChEBI" id="CHEBI:60240"/>
        <label>1</label>
    </ligand>
</feature>
<accession>A0A1N6V7H6</accession>
<feature type="binding site" evidence="5">
    <location>
        <position position="104"/>
    </location>
    <ligand>
        <name>a divalent metal cation</name>
        <dbReference type="ChEBI" id="CHEBI:60240"/>
        <label>1</label>
    </ligand>
</feature>
<sequence>MMTLQEIDAYFHEILPIDEFAGIDSSRNGLQVSRQAQTIRRVAFAVDAARQVFEEAADWGADLLFVHHGIFWGREEVLRGAHYRRLFTLFQKDLALYAVHLPLDAHLSLGNNARMAAVLGLTDVEPFGLVRNVPIGVSGRLTEPLSLDEVQKRLFGPAFTPLAVLPFGRPRVESVGLISGGAPLEVDQAIRQGLDLYITGDANHVAYHRCRESGINAIFAGHYATETWGVRAVAEKLASDTGIETTFLDVPTGL</sequence>
<protein>
    <recommendedName>
        <fullName evidence="3">GTP cyclohydrolase 1 type 2 homolog</fullName>
    </recommendedName>
</protein>
<dbReference type="Proteomes" id="UP000186400">
    <property type="component" value="Unassembled WGS sequence"/>
</dbReference>
<dbReference type="GO" id="GO:0046872">
    <property type="term" value="F:metal ion binding"/>
    <property type="evidence" value="ECO:0007669"/>
    <property type="project" value="UniProtKB-KW"/>
</dbReference>
<dbReference type="InterPro" id="IPR002678">
    <property type="entry name" value="DUF34/NIF3"/>
</dbReference>
<evidence type="ECO:0000256" key="4">
    <source>
        <dbReference type="ARBA" id="ARBA00022723"/>
    </source>
</evidence>
<comment type="similarity">
    <text evidence="1">Belongs to the GTP cyclohydrolase I type 2/NIF3 family.</text>
</comment>
<keyword evidence="7" id="KW-1185">Reference proteome</keyword>
<feature type="binding site" evidence="5">
    <location>
        <position position="67"/>
    </location>
    <ligand>
        <name>a divalent metal cation</name>
        <dbReference type="ChEBI" id="CHEBI:60240"/>
        <label>1</label>
    </ligand>
</feature>
<dbReference type="PANTHER" id="PTHR13799">
    <property type="entry name" value="NGG1 INTERACTING FACTOR 3"/>
    <property type="match status" value="1"/>
</dbReference>
<evidence type="ECO:0000256" key="3">
    <source>
        <dbReference type="ARBA" id="ARBA00022112"/>
    </source>
</evidence>
<feature type="binding site" evidence="5">
    <location>
        <position position="222"/>
    </location>
    <ligand>
        <name>a divalent metal cation</name>
        <dbReference type="ChEBI" id="CHEBI:60240"/>
        <label>1</label>
    </ligand>
</feature>
<evidence type="ECO:0000256" key="5">
    <source>
        <dbReference type="PIRSR" id="PIRSR602678-1"/>
    </source>
</evidence>
<dbReference type="Gene3D" id="3.40.1390.30">
    <property type="entry name" value="NIF3 (NGG1p interacting factor 3)-like"/>
    <property type="match status" value="2"/>
</dbReference>
<dbReference type="GO" id="GO:0005737">
    <property type="term" value="C:cytoplasm"/>
    <property type="evidence" value="ECO:0007669"/>
    <property type="project" value="TreeGrafter"/>
</dbReference>
<dbReference type="AlphaFoldDB" id="A0A1N6V7H6"/>
<dbReference type="STRING" id="159291.SAMN05920897_1148"/>
<feature type="binding site" evidence="5">
    <location>
        <position position="226"/>
    </location>
    <ligand>
        <name>a divalent metal cation</name>
        <dbReference type="ChEBI" id="CHEBI:60240"/>
        <label>1</label>
    </ligand>
</feature>
<dbReference type="NCBIfam" id="TIGR00486">
    <property type="entry name" value="YbgI_SA1388"/>
    <property type="match status" value="1"/>
</dbReference>
<organism evidence="6 7">
    <name type="scientific">Alkalispirochaeta americana</name>
    <dbReference type="NCBI Taxonomy" id="159291"/>
    <lineage>
        <taxon>Bacteria</taxon>
        <taxon>Pseudomonadati</taxon>
        <taxon>Spirochaetota</taxon>
        <taxon>Spirochaetia</taxon>
        <taxon>Spirochaetales</taxon>
        <taxon>Spirochaetaceae</taxon>
        <taxon>Alkalispirochaeta</taxon>
    </lineage>
</organism>
<keyword evidence="4 5" id="KW-0479">Metal-binding</keyword>
<evidence type="ECO:0000256" key="2">
    <source>
        <dbReference type="ARBA" id="ARBA00011643"/>
    </source>
</evidence>
<dbReference type="PANTHER" id="PTHR13799:SF14">
    <property type="entry name" value="GTP CYCLOHYDROLASE 1 TYPE 2 HOMOLOG"/>
    <property type="match status" value="1"/>
</dbReference>
<gene>
    <name evidence="6" type="ORF">SAMN05920897_1148</name>
</gene>
<name>A0A1N6V7H6_9SPIO</name>
<dbReference type="Pfam" id="PF01784">
    <property type="entry name" value="DUF34_NIF3"/>
    <property type="match status" value="1"/>
</dbReference>
<dbReference type="InterPro" id="IPR036069">
    <property type="entry name" value="DUF34/NIF3_sf"/>
</dbReference>
<evidence type="ECO:0000256" key="1">
    <source>
        <dbReference type="ARBA" id="ARBA00006964"/>
    </source>
</evidence>
<dbReference type="EMBL" id="FTMS01000014">
    <property type="protein sequence ID" value="SIQ73805.1"/>
    <property type="molecule type" value="Genomic_DNA"/>
</dbReference>